<reference evidence="2 3" key="1">
    <citation type="submission" date="2017-05" db="EMBL/GenBank/DDBJ databases">
        <title>Isolation of Rhodococcus sp. S2-17 biodegrading of BP-3.</title>
        <authorList>
            <person name="Lee Y."/>
            <person name="Kim K.H."/>
            <person name="Chun B.H."/>
            <person name="Jung H.S."/>
            <person name="Jeon C.O."/>
        </authorList>
    </citation>
    <scope>NUCLEOTIDE SEQUENCE [LARGE SCALE GENOMIC DNA]</scope>
    <source>
        <strain evidence="2 3">S2-17</strain>
    </source>
</reference>
<dbReference type="RefSeq" id="WP_109335198.1">
    <property type="nucleotide sequence ID" value="NZ_CP021354.1"/>
</dbReference>
<proteinExistence type="predicted"/>
<dbReference type="EMBL" id="CP021354">
    <property type="protein sequence ID" value="AWK75664.1"/>
    <property type="molecule type" value="Genomic_DNA"/>
</dbReference>
<dbReference type="CDD" id="cd06587">
    <property type="entry name" value="VOC"/>
    <property type="match status" value="1"/>
</dbReference>
<feature type="domain" description="VOC" evidence="1">
    <location>
        <begin position="10"/>
        <end position="132"/>
    </location>
</feature>
<dbReference type="Gene3D" id="3.10.180.10">
    <property type="entry name" value="2,3-Dihydroxybiphenyl 1,2-Dioxygenase, domain 1"/>
    <property type="match status" value="1"/>
</dbReference>
<dbReference type="AlphaFoldDB" id="A0A2S2C4E0"/>
<dbReference type="InterPro" id="IPR029068">
    <property type="entry name" value="Glyas_Bleomycin-R_OHBP_Dase"/>
</dbReference>
<evidence type="ECO:0000259" key="1">
    <source>
        <dbReference type="PROSITE" id="PS51819"/>
    </source>
</evidence>
<keyword evidence="3" id="KW-1185">Reference proteome</keyword>
<organism evidence="2 3">
    <name type="scientific">Rhodococcus oxybenzonivorans</name>
    <dbReference type="NCBI Taxonomy" id="1990687"/>
    <lineage>
        <taxon>Bacteria</taxon>
        <taxon>Bacillati</taxon>
        <taxon>Actinomycetota</taxon>
        <taxon>Actinomycetes</taxon>
        <taxon>Mycobacteriales</taxon>
        <taxon>Nocardiaceae</taxon>
        <taxon>Rhodococcus</taxon>
    </lineage>
</organism>
<keyword evidence="2" id="KW-0560">Oxidoreductase</keyword>
<evidence type="ECO:0000313" key="2">
    <source>
        <dbReference type="EMBL" id="AWK75664.1"/>
    </source>
</evidence>
<dbReference type="InterPro" id="IPR037523">
    <property type="entry name" value="VOC_core"/>
</dbReference>
<dbReference type="OrthoDB" id="9793039at2"/>
<dbReference type="Pfam" id="PF00903">
    <property type="entry name" value="Glyoxalase"/>
    <property type="match status" value="1"/>
</dbReference>
<accession>A0A2S2C4E0</accession>
<name>A0A2S2C4E0_9NOCA</name>
<sequence length="137" mass="14912">MTPPSTIPKIRAQPLVSVADVERAADWYCHVLGAVSGHGGSEYEQLLVDGVLILQLHRIDLGHHHGALCDPALPKGNGVAIWFEAGDFDDVLTRIRDSEVDVVTDVHFNPNAGHREIWLRDLDGYLVVIAESSTPSA</sequence>
<gene>
    <name evidence="2" type="ORF">CBI38_18990</name>
</gene>
<protein>
    <submittedName>
        <fullName evidence="2">Glyoxalase/bleomycin resistance/extradiol dioxygenase family protein</fullName>
    </submittedName>
</protein>
<dbReference type="Proteomes" id="UP000245711">
    <property type="component" value="Chromosome"/>
</dbReference>
<evidence type="ECO:0000313" key="3">
    <source>
        <dbReference type="Proteomes" id="UP000245711"/>
    </source>
</evidence>
<dbReference type="SUPFAM" id="SSF54593">
    <property type="entry name" value="Glyoxalase/Bleomycin resistance protein/Dihydroxybiphenyl dioxygenase"/>
    <property type="match status" value="1"/>
</dbReference>
<dbReference type="KEGG" id="roz:CBI38_18990"/>
<keyword evidence="2" id="KW-0223">Dioxygenase</keyword>
<dbReference type="PROSITE" id="PS51819">
    <property type="entry name" value="VOC"/>
    <property type="match status" value="1"/>
</dbReference>
<dbReference type="GO" id="GO:0051213">
    <property type="term" value="F:dioxygenase activity"/>
    <property type="evidence" value="ECO:0007669"/>
    <property type="project" value="UniProtKB-KW"/>
</dbReference>
<dbReference type="InterPro" id="IPR004360">
    <property type="entry name" value="Glyas_Fos-R_dOase_dom"/>
</dbReference>